<accession>A0A2N6QSX3</accession>
<organism evidence="2 3">
    <name type="scientific">Hoylesella buccalis</name>
    <dbReference type="NCBI Taxonomy" id="28127"/>
    <lineage>
        <taxon>Bacteria</taxon>
        <taxon>Pseudomonadati</taxon>
        <taxon>Bacteroidota</taxon>
        <taxon>Bacteroidia</taxon>
        <taxon>Bacteroidales</taxon>
        <taxon>Prevotellaceae</taxon>
        <taxon>Hoylesella</taxon>
    </lineage>
</organism>
<dbReference type="AlphaFoldDB" id="A0A2N6QSX3"/>
<protein>
    <submittedName>
        <fullName evidence="2">DUF805 domain-containing protein</fullName>
    </submittedName>
</protein>
<dbReference type="PANTHER" id="PTHR34980">
    <property type="entry name" value="INNER MEMBRANE PROTEIN-RELATED-RELATED"/>
    <property type="match status" value="1"/>
</dbReference>
<dbReference type="EMBL" id="PNGJ01000002">
    <property type="protein sequence ID" value="PMC25067.1"/>
    <property type="molecule type" value="Genomic_DNA"/>
</dbReference>
<keyword evidence="1" id="KW-0812">Transmembrane</keyword>
<dbReference type="PANTHER" id="PTHR34980:SF1">
    <property type="entry name" value="INNER MEMBRANE PROTEIN"/>
    <property type="match status" value="1"/>
</dbReference>
<proteinExistence type="predicted"/>
<feature type="transmembrane region" description="Helical" evidence="1">
    <location>
        <begin position="35"/>
        <end position="52"/>
    </location>
</feature>
<feature type="transmembrane region" description="Helical" evidence="1">
    <location>
        <begin position="89"/>
        <end position="107"/>
    </location>
</feature>
<comment type="caution">
    <text evidence="2">The sequence shown here is derived from an EMBL/GenBank/DDBJ whole genome shotgun (WGS) entry which is preliminary data.</text>
</comment>
<dbReference type="InterPro" id="IPR008523">
    <property type="entry name" value="DUF805"/>
</dbReference>
<reference evidence="2 3" key="1">
    <citation type="submission" date="2017-09" db="EMBL/GenBank/DDBJ databases">
        <title>Bacterial strain isolated from the female urinary microbiota.</title>
        <authorList>
            <person name="Thomas-White K."/>
            <person name="Kumar N."/>
            <person name="Forster S."/>
            <person name="Putonti C."/>
            <person name="Lawley T."/>
            <person name="Wolfe A.J."/>
        </authorList>
    </citation>
    <scope>NUCLEOTIDE SEQUENCE [LARGE SCALE GENOMIC DNA]</scope>
    <source>
        <strain evidence="2 3">UMB0536</strain>
    </source>
</reference>
<dbReference type="OrthoDB" id="9812349at2"/>
<dbReference type="GO" id="GO:0005886">
    <property type="term" value="C:plasma membrane"/>
    <property type="evidence" value="ECO:0007669"/>
    <property type="project" value="TreeGrafter"/>
</dbReference>
<dbReference type="Proteomes" id="UP000235564">
    <property type="component" value="Unassembled WGS sequence"/>
</dbReference>
<dbReference type="Pfam" id="PF05656">
    <property type="entry name" value="DUF805"/>
    <property type="match status" value="1"/>
</dbReference>
<feature type="transmembrane region" description="Helical" evidence="1">
    <location>
        <begin position="127"/>
        <end position="153"/>
    </location>
</feature>
<dbReference type="RefSeq" id="WP_102696830.1">
    <property type="nucleotide sequence ID" value="NZ_PNGJ01000002.1"/>
</dbReference>
<sequence>MTKFIEKTQPSFPEAVRKGCKRLFDFHGRTRRSDFWWFMLAYMVCYFILTNICKAFLPLLAAAICDLAVLSLALAITVRRLQDRGASKWWVLVNYISTAVYTLYIYGTGIGEELMSVNASPEASMSMLTAPIFIISLIVVLITGLVTFVLCLLDGKPQPNKYGPSPKYIIKEETTQEQHFEATA</sequence>
<evidence type="ECO:0000313" key="2">
    <source>
        <dbReference type="EMBL" id="PMC25067.1"/>
    </source>
</evidence>
<keyword evidence="1" id="KW-1133">Transmembrane helix</keyword>
<name>A0A2N6QSX3_9BACT</name>
<feature type="transmembrane region" description="Helical" evidence="1">
    <location>
        <begin position="58"/>
        <end position="77"/>
    </location>
</feature>
<evidence type="ECO:0000313" key="3">
    <source>
        <dbReference type="Proteomes" id="UP000235564"/>
    </source>
</evidence>
<gene>
    <name evidence="2" type="ORF">CJ231_04040</name>
</gene>
<keyword evidence="1" id="KW-0472">Membrane</keyword>
<evidence type="ECO:0000256" key="1">
    <source>
        <dbReference type="SAM" id="Phobius"/>
    </source>
</evidence>